<protein>
    <submittedName>
        <fullName evidence="1">Uncharacterized protein</fullName>
    </submittedName>
</protein>
<sequence>MAIVESNELLLVVQLDDPLAETLKTSHFHILPLDKSELADMTVEEFSQEVFGVLYAIQEKLLSAMWKDPSRRDECQLRTLELDPLLHDASKPEKLWMHWGKARRVCLEDVVNDAAFRTWWRYWQRLDSTTLRLKVVTNWRDAY</sequence>
<proteinExistence type="predicted"/>
<comment type="caution">
    <text evidence="1">The sequence shown here is derived from an EMBL/GenBank/DDBJ whole genome shotgun (WGS) entry which is preliminary data.</text>
</comment>
<name>A0ABR1R9P2_9PEZI</name>
<dbReference type="Proteomes" id="UP001396898">
    <property type="component" value="Unassembled WGS sequence"/>
</dbReference>
<keyword evidence="2" id="KW-1185">Reference proteome</keyword>
<organism evidence="1 2">
    <name type="scientific">Apiospora marii</name>
    <dbReference type="NCBI Taxonomy" id="335849"/>
    <lineage>
        <taxon>Eukaryota</taxon>
        <taxon>Fungi</taxon>
        <taxon>Dikarya</taxon>
        <taxon>Ascomycota</taxon>
        <taxon>Pezizomycotina</taxon>
        <taxon>Sordariomycetes</taxon>
        <taxon>Xylariomycetidae</taxon>
        <taxon>Amphisphaeriales</taxon>
        <taxon>Apiosporaceae</taxon>
        <taxon>Apiospora</taxon>
    </lineage>
</organism>
<evidence type="ECO:0000313" key="1">
    <source>
        <dbReference type="EMBL" id="KAK8006032.1"/>
    </source>
</evidence>
<dbReference type="EMBL" id="JAQQWI010000017">
    <property type="protein sequence ID" value="KAK8006032.1"/>
    <property type="molecule type" value="Genomic_DNA"/>
</dbReference>
<accession>A0ABR1R9P2</accession>
<gene>
    <name evidence="1" type="ORF">PG991_012329</name>
</gene>
<evidence type="ECO:0000313" key="2">
    <source>
        <dbReference type="Proteomes" id="UP001396898"/>
    </source>
</evidence>
<reference evidence="1 2" key="1">
    <citation type="submission" date="2023-01" db="EMBL/GenBank/DDBJ databases">
        <title>Analysis of 21 Apiospora genomes using comparative genomics revels a genus with tremendous synthesis potential of carbohydrate active enzymes and secondary metabolites.</title>
        <authorList>
            <person name="Sorensen T."/>
        </authorList>
    </citation>
    <scope>NUCLEOTIDE SEQUENCE [LARGE SCALE GENOMIC DNA]</scope>
    <source>
        <strain evidence="1 2">CBS 20057</strain>
    </source>
</reference>